<feature type="transmembrane region" description="Helical" evidence="6">
    <location>
        <begin position="225"/>
        <end position="243"/>
    </location>
</feature>
<keyword evidence="4 6" id="KW-1133">Transmembrane helix</keyword>
<evidence type="ECO:0000256" key="1">
    <source>
        <dbReference type="ARBA" id="ARBA00004429"/>
    </source>
</evidence>
<reference evidence="9" key="1">
    <citation type="journal article" date="2019" name="Int. J. Syst. Evol. Microbiol.">
        <title>The Global Catalogue of Microorganisms (GCM) 10K type strain sequencing project: providing services to taxonomists for standard genome sequencing and annotation.</title>
        <authorList>
            <consortium name="The Broad Institute Genomics Platform"/>
            <consortium name="The Broad Institute Genome Sequencing Center for Infectious Disease"/>
            <person name="Wu L."/>
            <person name="Ma J."/>
        </authorList>
    </citation>
    <scope>NUCLEOTIDE SEQUENCE [LARGE SCALE GENOMIC DNA]</scope>
    <source>
        <strain evidence="9">JCM 13850</strain>
    </source>
</reference>
<feature type="transmembrane region" description="Helical" evidence="6">
    <location>
        <begin position="154"/>
        <end position="182"/>
    </location>
</feature>
<evidence type="ECO:0000256" key="4">
    <source>
        <dbReference type="ARBA" id="ARBA00022989"/>
    </source>
</evidence>
<evidence type="ECO:0000313" key="9">
    <source>
        <dbReference type="Proteomes" id="UP001501020"/>
    </source>
</evidence>
<dbReference type="EMBL" id="BAAAMR010000022">
    <property type="protein sequence ID" value="GAA2135948.1"/>
    <property type="molecule type" value="Genomic_DNA"/>
</dbReference>
<keyword evidence="3 6" id="KW-0812">Transmembrane</keyword>
<organism evidence="8 9">
    <name type="scientific">Actinomadura napierensis</name>
    <dbReference type="NCBI Taxonomy" id="267854"/>
    <lineage>
        <taxon>Bacteria</taxon>
        <taxon>Bacillati</taxon>
        <taxon>Actinomycetota</taxon>
        <taxon>Actinomycetes</taxon>
        <taxon>Streptosporangiales</taxon>
        <taxon>Thermomonosporaceae</taxon>
        <taxon>Actinomadura</taxon>
    </lineage>
</organism>
<gene>
    <name evidence="8" type="ORF">GCM10009727_30480</name>
</gene>
<evidence type="ECO:0000313" key="8">
    <source>
        <dbReference type="EMBL" id="GAA2135948.1"/>
    </source>
</evidence>
<feature type="transmembrane region" description="Helical" evidence="6">
    <location>
        <begin position="96"/>
        <end position="115"/>
    </location>
</feature>
<keyword evidence="5 6" id="KW-0472">Membrane</keyword>
<evidence type="ECO:0000256" key="6">
    <source>
        <dbReference type="SAM" id="Phobius"/>
    </source>
</evidence>
<feature type="transmembrane region" description="Helical" evidence="6">
    <location>
        <begin position="415"/>
        <end position="435"/>
    </location>
</feature>
<evidence type="ECO:0000256" key="3">
    <source>
        <dbReference type="ARBA" id="ARBA00022692"/>
    </source>
</evidence>
<accession>A0ABP5KVA0</accession>
<sequence>MTSVLAQVAGSLRRRGPGGRAPGDGFDRRLLAPMMLGSVLNPVNSSIISVALVPIGAAFGAPPSRTAWLISALYLATAIGQPVVGRLIDLFGPRRLFLAGTALTGLAGVVGMLAPNLWTLIAARVLLGFGTCAGYPAAMSLIRSEAGRTGRDSPAGVLTVLAITTQTVAVVGPSLGGLLIGLGGWRTTLALNIPLALAGIALGALRLPKTPLPERAQGERRLAGLDLMGMGLFAVMLISLLVFLMNPDIGHLCLLAVVAVAATAFAVRELRAETPFIDLHVLGGNKALLVTYGRALLTYVVTYAFLYGYTQWLEEGRGLSASQAGLAQLPLFGTAILVSAATGRRPEIRGKLLAGAAAQVAACALLLLLHSSSAVWLIVVVALVVGVPQGLNSLALQNSVYHQADPERLASSAGLLRTFGYLGAIVASAANGAFFGARASTTGMHHLAWFMLAISVAFLLVTVVDRSLSRAGSASRKAE</sequence>
<dbReference type="SUPFAM" id="SSF103473">
    <property type="entry name" value="MFS general substrate transporter"/>
    <property type="match status" value="1"/>
</dbReference>
<dbReference type="PROSITE" id="PS50850">
    <property type="entry name" value="MFS"/>
    <property type="match status" value="1"/>
</dbReference>
<evidence type="ECO:0000256" key="5">
    <source>
        <dbReference type="ARBA" id="ARBA00023136"/>
    </source>
</evidence>
<dbReference type="InterPro" id="IPR036259">
    <property type="entry name" value="MFS_trans_sf"/>
</dbReference>
<feature type="transmembrane region" description="Helical" evidence="6">
    <location>
        <begin position="447"/>
        <end position="468"/>
    </location>
</feature>
<protein>
    <submittedName>
        <fullName evidence="8">MFS transporter</fullName>
    </submittedName>
</protein>
<feature type="transmembrane region" description="Helical" evidence="6">
    <location>
        <begin position="121"/>
        <end position="142"/>
    </location>
</feature>
<dbReference type="Gene3D" id="1.20.1720.10">
    <property type="entry name" value="Multidrug resistance protein D"/>
    <property type="match status" value="1"/>
</dbReference>
<feature type="transmembrane region" description="Helical" evidence="6">
    <location>
        <begin position="352"/>
        <end position="369"/>
    </location>
</feature>
<dbReference type="InterPro" id="IPR020846">
    <property type="entry name" value="MFS_dom"/>
</dbReference>
<proteinExistence type="predicted"/>
<comment type="subcellular location">
    <subcellularLocation>
        <location evidence="1">Cell inner membrane</location>
        <topology evidence="1">Multi-pass membrane protein</topology>
    </subcellularLocation>
</comment>
<feature type="transmembrane region" description="Helical" evidence="6">
    <location>
        <begin position="375"/>
        <end position="394"/>
    </location>
</feature>
<dbReference type="InterPro" id="IPR011701">
    <property type="entry name" value="MFS"/>
</dbReference>
<dbReference type="Proteomes" id="UP001501020">
    <property type="component" value="Unassembled WGS sequence"/>
</dbReference>
<evidence type="ECO:0000259" key="7">
    <source>
        <dbReference type="PROSITE" id="PS50850"/>
    </source>
</evidence>
<evidence type="ECO:0000256" key="2">
    <source>
        <dbReference type="ARBA" id="ARBA00022448"/>
    </source>
</evidence>
<feature type="transmembrane region" description="Helical" evidence="6">
    <location>
        <begin position="249"/>
        <end position="267"/>
    </location>
</feature>
<dbReference type="RefSeq" id="WP_344266820.1">
    <property type="nucleotide sequence ID" value="NZ_BAAAMR010000022.1"/>
</dbReference>
<feature type="transmembrane region" description="Helical" evidence="6">
    <location>
        <begin position="188"/>
        <end position="205"/>
    </location>
</feature>
<keyword evidence="9" id="KW-1185">Reference proteome</keyword>
<name>A0ABP5KVA0_9ACTN</name>
<feature type="transmembrane region" description="Helical" evidence="6">
    <location>
        <begin position="287"/>
        <end position="309"/>
    </location>
</feature>
<dbReference type="PANTHER" id="PTHR23501:SF191">
    <property type="entry name" value="VACUOLAR BASIC AMINO ACID TRANSPORTER 4"/>
    <property type="match status" value="1"/>
</dbReference>
<dbReference type="Gene3D" id="1.20.1250.20">
    <property type="entry name" value="MFS general substrate transporter like domains"/>
    <property type="match status" value="1"/>
</dbReference>
<dbReference type="PANTHER" id="PTHR23501">
    <property type="entry name" value="MAJOR FACILITATOR SUPERFAMILY"/>
    <property type="match status" value="1"/>
</dbReference>
<feature type="transmembrane region" description="Helical" evidence="6">
    <location>
        <begin position="39"/>
        <end position="61"/>
    </location>
</feature>
<feature type="transmembrane region" description="Helical" evidence="6">
    <location>
        <begin position="67"/>
        <end position="84"/>
    </location>
</feature>
<comment type="caution">
    <text evidence="8">The sequence shown here is derived from an EMBL/GenBank/DDBJ whole genome shotgun (WGS) entry which is preliminary data.</text>
</comment>
<dbReference type="Pfam" id="PF07690">
    <property type="entry name" value="MFS_1"/>
    <property type="match status" value="1"/>
</dbReference>
<keyword evidence="2" id="KW-0813">Transport</keyword>
<feature type="domain" description="Major facilitator superfamily (MFS) profile" evidence="7">
    <location>
        <begin position="30"/>
        <end position="470"/>
    </location>
</feature>